<evidence type="ECO:0000256" key="2">
    <source>
        <dbReference type="ARBA" id="ARBA00023054"/>
    </source>
</evidence>
<feature type="region of interest" description="Disordered" evidence="5">
    <location>
        <begin position="368"/>
        <end position="408"/>
    </location>
</feature>
<evidence type="ECO:0000256" key="5">
    <source>
        <dbReference type="SAM" id="MobiDB-lite"/>
    </source>
</evidence>
<protein>
    <recommendedName>
        <fullName evidence="6">J domain-containing protein</fullName>
    </recommendedName>
</protein>
<dbReference type="Proteomes" id="UP000243499">
    <property type="component" value="Chromosome 5"/>
</dbReference>
<dbReference type="InterPro" id="IPR018253">
    <property type="entry name" value="DnaJ_domain_CS"/>
</dbReference>
<comment type="subcellular location">
    <subcellularLocation>
        <location evidence="1">Membrane</location>
    </subcellularLocation>
</comment>
<evidence type="ECO:0000256" key="4">
    <source>
        <dbReference type="SAM" id="Coils"/>
    </source>
</evidence>
<sequence>MASSGKMEGPSAPAVRRDPYEVLSVPRDSSDQEIKSAYRKLALKYHPDKNASNPEASELFKEVAYSYSILSDREKRRQYDTAGFEALENEGMDMEIDLSNLGTVNTMFAALFSKLGVPIKTTISPTVLEEAMNGTVTVRPLPVGTSATGKVDKQCAHFFGVTISEEQAHSGIVVRVTSPAQSKFKLLYFEQEVNGGYGLALQEDSQKTGKVTSAGMYFLHFQVYRMDSTVNALAMAKDPEAAFFKRLEGLQPCEVSALKPGTHIFAVYGDNFFKPASYMIEAMCAKSYEETTERLKEIESKILAKRNDLRQFETEYRKALARFQEVTNRYTQEREAVDDMLRERDNIHCSFTTERTLVNPVGAGCSSSRYTTEHSIPESPENGSVDGRDKSGKKKWFNLNLNRSDKKA</sequence>
<dbReference type="PROSITE" id="PS00636">
    <property type="entry name" value="DNAJ_1"/>
    <property type="match status" value="1"/>
</dbReference>
<dbReference type="FunFam" id="1.10.287.110:FF:000097">
    <property type="entry name" value="Chaperone protein dnaJ 16"/>
    <property type="match status" value="1"/>
</dbReference>
<gene>
    <name evidence="7" type="ORF">PAHAL_5G311900</name>
</gene>
<dbReference type="SUPFAM" id="SSF46565">
    <property type="entry name" value="Chaperone J-domain"/>
    <property type="match status" value="1"/>
</dbReference>
<dbReference type="Pfam" id="PF00226">
    <property type="entry name" value="DnaJ"/>
    <property type="match status" value="1"/>
</dbReference>
<keyword evidence="2 4" id="KW-0175">Coiled coil</keyword>
<dbReference type="AlphaFoldDB" id="A0A2S3HUX1"/>
<feature type="region of interest" description="Disordered" evidence="5">
    <location>
        <begin position="1"/>
        <end position="30"/>
    </location>
</feature>
<evidence type="ECO:0000313" key="7">
    <source>
        <dbReference type="EMBL" id="PAN30386.1"/>
    </source>
</evidence>
<dbReference type="Gene3D" id="1.10.287.110">
    <property type="entry name" value="DnaJ domain"/>
    <property type="match status" value="1"/>
</dbReference>
<keyword evidence="3" id="KW-0472">Membrane</keyword>
<dbReference type="EMBL" id="CM008050">
    <property type="protein sequence ID" value="PAN30386.1"/>
    <property type="molecule type" value="Genomic_DNA"/>
</dbReference>
<dbReference type="InterPro" id="IPR052812">
    <property type="entry name" value="Plant_DnaJ_domain"/>
</dbReference>
<dbReference type="GO" id="GO:0005783">
    <property type="term" value="C:endoplasmic reticulum"/>
    <property type="evidence" value="ECO:0007669"/>
    <property type="project" value="UniProtKB-ARBA"/>
</dbReference>
<evidence type="ECO:0000256" key="1">
    <source>
        <dbReference type="ARBA" id="ARBA00004370"/>
    </source>
</evidence>
<evidence type="ECO:0000256" key="3">
    <source>
        <dbReference type="ARBA" id="ARBA00023136"/>
    </source>
</evidence>
<name>A0A2S3HUX1_9POAL</name>
<dbReference type="Gramene" id="PAN30386">
    <property type="protein sequence ID" value="PAN30386"/>
    <property type="gene ID" value="PAHAL_5G311900"/>
</dbReference>
<dbReference type="GO" id="GO:0016020">
    <property type="term" value="C:membrane"/>
    <property type="evidence" value="ECO:0007669"/>
    <property type="project" value="UniProtKB-SubCell"/>
</dbReference>
<dbReference type="InterPro" id="IPR036869">
    <property type="entry name" value="J_dom_sf"/>
</dbReference>
<dbReference type="PROSITE" id="PS50076">
    <property type="entry name" value="DNAJ_2"/>
    <property type="match status" value="1"/>
</dbReference>
<proteinExistence type="predicted"/>
<dbReference type="InterPro" id="IPR001623">
    <property type="entry name" value="DnaJ_domain"/>
</dbReference>
<dbReference type="PANTHER" id="PTHR44272">
    <property type="entry name" value="DNAJ DOMAIN (PROKARYOTIC HEAT SHOCK PROTEIN)"/>
    <property type="match status" value="1"/>
</dbReference>
<dbReference type="PRINTS" id="PR00625">
    <property type="entry name" value="JDOMAIN"/>
</dbReference>
<dbReference type="PANTHER" id="PTHR44272:SF3">
    <property type="entry name" value="J DOMAIN-CONTAINING PROTEIN"/>
    <property type="match status" value="1"/>
</dbReference>
<evidence type="ECO:0000259" key="6">
    <source>
        <dbReference type="PROSITE" id="PS50076"/>
    </source>
</evidence>
<accession>A0A2S3HUX1</accession>
<organism evidence="7">
    <name type="scientific">Panicum hallii</name>
    <dbReference type="NCBI Taxonomy" id="206008"/>
    <lineage>
        <taxon>Eukaryota</taxon>
        <taxon>Viridiplantae</taxon>
        <taxon>Streptophyta</taxon>
        <taxon>Embryophyta</taxon>
        <taxon>Tracheophyta</taxon>
        <taxon>Spermatophyta</taxon>
        <taxon>Magnoliopsida</taxon>
        <taxon>Liliopsida</taxon>
        <taxon>Poales</taxon>
        <taxon>Poaceae</taxon>
        <taxon>PACMAD clade</taxon>
        <taxon>Panicoideae</taxon>
        <taxon>Panicodae</taxon>
        <taxon>Paniceae</taxon>
        <taxon>Panicinae</taxon>
        <taxon>Panicum</taxon>
        <taxon>Panicum sect. Panicum</taxon>
    </lineage>
</organism>
<reference evidence="7" key="1">
    <citation type="submission" date="2018-04" db="EMBL/GenBank/DDBJ databases">
        <title>WGS assembly of Panicum hallii.</title>
        <authorList>
            <person name="Lovell J."/>
            <person name="Jenkins J."/>
            <person name="Lowry D."/>
            <person name="Mamidi S."/>
            <person name="Sreedasyam A."/>
            <person name="Weng X."/>
            <person name="Barry K."/>
            <person name="Bonette J."/>
            <person name="Campitelli B."/>
            <person name="Daum C."/>
            <person name="Gordon S."/>
            <person name="Gould B."/>
            <person name="Lipzen A."/>
            <person name="Macqueen A."/>
            <person name="Palacio-Mejia J."/>
            <person name="Plott C."/>
            <person name="Shakirov E."/>
            <person name="Shu S."/>
            <person name="Yoshinaga Y."/>
            <person name="Zane M."/>
            <person name="Rokhsar D."/>
            <person name="Grimwood J."/>
            <person name="Schmutz J."/>
            <person name="Juenger T."/>
        </authorList>
    </citation>
    <scope>NUCLEOTIDE SEQUENCE [LARGE SCALE GENOMIC DNA]</scope>
    <source>
        <strain evidence="7">FIL2</strain>
    </source>
</reference>
<feature type="domain" description="J" evidence="6">
    <location>
        <begin position="18"/>
        <end position="83"/>
    </location>
</feature>
<dbReference type="CDD" id="cd06257">
    <property type="entry name" value="DnaJ"/>
    <property type="match status" value="1"/>
</dbReference>
<dbReference type="SMART" id="SM00271">
    <property type="entry name" value="DnaJ"/>
    <property type="match status" value="1"/>
</dbReference>
<feature type="coiled-coil region" evidence="4">
    <location>
        <begin position="288"/>
        <end position="329"/>
    </location>
</feature>